<gene>
    <name evidence="4" type="ORF">TZ96_01833</name>
</gene>
<dbReference type="Proteomes" id="UP000033405">
    <property type="component" value="Unassembled WGS sequence"/>
</dbReference>
<feature type="region of interest" description="Disordered" evidence="1">
    <location>
        <begin position="60"/>
        <end position="90"/>
    </location>
</feature>
<organism evidence="4 5">
    <name type="scientific">Streptococcus infantis</name>
    <dbReference type="NCBI Taxonomy" id="68892"/>
    <lineage>
        <taxon>Bacteria</taxon>
        <taxon>Bacillati</taxon>
        <taxon>Bacillota</taxon>
        <taxon>Bacilli</taxon>
        <taxon>Lactobacillales</taxon>
        <taxon>Streptococcaceae</taxon>
        <taxon>Streptococcus</taxon>
    </lineage>
</organism>
<keyword evidence="2" id="KW-0812">Transmembrane</keyword>
<feature type="domain" description="DUF6287" evidence="3">
    <location>
        <begin position="126"/>
        <end position="157"/>
    </location>
</feature>
<name>A0A0F3H8B0_9STRE</name>
<feature type="compositionally biased region" description="Basic and acidic residues" evidence="1">
    <location>
        <begin position="71"/>
        <end position="90"/>
    </location>
</feature>
<evidence type="ECO:0000256" key="2">
    <source>
        <dbReference type="SAM" id="Phobius"/>
    </source>
</evidence>
<proteinExistence type="predicted"/>
<dbReference type="Pfam" id="PF19804">
    <property type="entry name" value="DUF6287"/>
    <property type="match status" value="1"/>
</dbReference>
<reference evidence="4 5" key="1">
    <citation type="submission" date="2015-02" db="EMBL/GenBank/DDBJ databases">
        <title>Evolution of amylase-binding proteins of oral streptococcal species.</title>
        <authorList>
            <person name="Haase E.M."/>
        </authorList>
    </citation>
    <scope>NUCLEOTIDE SEQUENCE [LARGE SCALE GENOMIC DNA]</scope>
    <source>
        <strain evidence="4 5">UC6950A</strain>
    </source>
</reference>
<dbReference type="RefSeq" id="WP_045763830.1">
    <property type="nucleotide sequence ID" value="NZ_JYOV01000022.1"/>
</dbReference>
<evidence type="ECO:0000313" key="4">
    <source>
        <dbReference type="EMBL" id="KJU90370.1"/>
    </source>
</evidence>
<comment type="caution">
    <text evidence="4">The sequence shown here is derived from an EMBL/GenBank/DDBJ whole genome shotgun (WGS) entry which is preliminary data.</text>
</comment>
<keyword evidence="2" id="KW-0472">Membrane</keyword>
<feature type="transmembrane region" description="Helical" evidence="2">
    <location>
        <begin position="35"/>
        <end position="54"/>
    </location>
</feature>
<accession>A0A0F3H8B0</accession>
<dbReference type="AlphaFoldDB" id="A0A0F3H8B0"/>
<protein>
    <recommendedName>
        <fullName evidence="3">DUF6287 domain-containing protein</fullName>
    </recommendedName>
</protein>
<evidence type="ECO:0000259" key="3">
    <source>
        <dbReference type="Pfam" id="PF19804"/>
    </source>
</evidence>
<dbReference type="PATRIC" id="fig|28037.218.peg.1798"/>
<keyword evidence="2" id="KW-1133">Transmembrane helix</keyword>
<evidence type="ECO:0000313" key="5">
    <source>
        <dbReference type="Proteomes" id="UP000033405"/>
    </source>
</evidence>
<sequence>MNKKERIKHVEKTHGRKATSSRLAETLSTINNIKMYIGLAITALVIIIVASIFLNSPNLKQEANQTSSSSKTEETTKSQGKEDDKDKVKEEEIQKLKEQLADLDTKISEAEQHVSQLKKEASVPKLDIEALRNNDLSSLEGTWRTQSGNEYIINDSGEVQSSWIYNDQKHESIVELKVSKSQNDRNPETVALGAWAKGSQAGGFVVVVVPSGVVMEPGGDGKITDNSNHTEDRLFAGQQYEGMLMHPENVYYRVKPDTSQLESEEKNLTKLKVDRDAIKSALESKEK</sequence>
<dbReference type="InterPro" id="IPR046254">
    <property type="entry name" value="DUF6287"/>
</dbReference>
<dbReference type="EMBL" id="JYOV01000022">
    <property type="protein sequence ID" value="KJU90370.1"/>
    <property type="molecule type" value="Genomic_DNA"/>
</dbReference>
<evidence type="ECO:0000256" key="1">
    <source>
        <dbReference type="SAM" id="MobiDB-lite"/>
    </source>
</evidence>